<organism evidence="1 2">
    <name type="scientific">Claviceps aff. purpurea</name>
    <dbReference type="NCBI Taxonomy" id="1967640"/>
    <lineage>
        <taxon>Eukaryota</taxon>
        <taxon>Fungi</taxon>
        <taxon>Dikarya</taxon>
        <taxon>Ascomycota</taxon>
        <taxon>Pezizomycotina</taxon>
        <taxon>Sordariomycetes</taxon>
        <taxon>Hypocreomycetidae</taxon>
        <taxon>Hypocreales</taxon>
        <taxon>Clavicipitaceae</taxon>
        <taxon>Claviceps</taxon>
    </lineage>
</organism>
<dbReference type="AlphaFoldDB" id="A0A9P7QAD5"/>
<sequence>LQNRLYHKGLSSGKSGVSLEIRTQVFIGSLAAQPGEPDVAAEIASVLCASDDNKDNSNHDAGPNDIVGTFESLFYT</sequence>
<gene>
    <name evidence="1" type="ORF">E4U09_000189</name>
</gene>
<feature type="non-terminal residue" evidence="1">
    <location>
        <position position="1"/>
    </location>
</feature>
<dbReference type="Proteomes" id="UP000707071">
    <property type="component" value="Unassembled WGS sequence"/>
</dbReference>
<comment type="caution">
    <text evidence="1">The sequence shown here is derived from an EMBL/GenBank/DDBJ whole genome shotgun (WGS) entry which is preliminary data.</text>
</comment>
<accession>A0A9P7QAD5</accession>
<reference evidence="1 2" key="1">
    <citation type="journal article" date="2020" name="bioRxiv">
        <title>Whole genome comparisons of ergot fungi reveals the divergence and evolution of species within the genus Claviceps are the result of varying mechanisms driving genome evolution and host range expansion.</title>
        <authorList>
            <person name="Wyka S.A."/>
            <person name="Mondo S.J."/>
            <person name="Liu M."/>
            <person name="Dettman J."/>
            <person name="Nalam V."/>
            <person name="Broders K.D."/>
        </authorList>
    </citation>
    <scope>NUCLEOTIDE SEQUENCE [LARGE SCALE GENOMIC DNA]</scope>
    <source>
        <strain evidence="1 2">Clav52</strain>
    </source>
</reference>
<protein>
    <submittedName>
        <fullName evidence="1">Uncharacterized protein</fullName>
    </submittedName>
</protein>
<feature type="non-terminal residue" evidence="1">
    <location>
        <position position="76"/>
    </location>
</feature>
<dbReference type="EMBL" id="SRRH01001023">
    <property type="protein sequence ID" value="KAG6283626.1"/>
    <property type="molecule type" value="Genomic_DNA"/>
</dbReference>
<evidence type="ECO:0000313" key="1">
    <source>
        <dbReference type="EMBL" id="KAG6283626.1"/>
    </source>
</evidence>
<keyword evidence="2" id="KW-1185">Reference proteome</keyword>
<proteinExistence type="predicted"/>
<name>A0A9P7QAD5_9HYPO</name>
<evidence type="ECO:0000313" key="2">
    <source>
        <dbReference type="Proteomes" id="UP000707071"/>
    </source>
</evidence>